<dbReference type="GO" id="GO:0046872">
    <property type="term" value="F:metal ion binding"/>
    <property type="evidence" value="ECO:0007669"/>
    <property type="project" value="UniProtKB-KW"/>
</dbReference>
<keyword evidence="5" id="KW-0408">Iron</keyword>
<dbReference type="GO" id="GO:0005344">
    <property type="term" value="F:oxygen carrier activity"/>
    <property type="evidence" value="ECO:0007669"/>
    <property type="project" value="UniProtKB-KW"/>
</dbReference>
<keyword evidence="2 6" id="KW-0349">Heme</keyword>
<dbReference type="Gene3D" id="1.10.490.10">
    <property type="entry name" value="Globins"/>
    <property type="match status" value="1"/>
</dbReference>
<evidence type="ECO:0000256" key="3">
    <source>
        <dbReference type="ARBA" id="ARBA00022621"/>
    </source>
</evidence>
<name>A0A8J5JUL0_HOMAM</name>
<dbReference type="Pfam" id="PF00042">
    <property type="entry name" value="Globin"/>
    <property type="match status" value="1"/>
</dbReference>
<dbReference type="InterPro" id="IPR044399">
    <property type="entry name" value="Mb-like_M"/>
</dbReference>
<gene>
    <name evidence="9" type="primary">Globin-L</name>
    <name evidence="9" type="ORF">Hamer_G003528</name>
</gene>
<evidence type="ECO:0000256" key="4">
    <source>
        <dbReference type="ARBA" id="ARBA00022723"/>
    </source>
</evidence>
<dbReference type="GO" id="GO:0019825">
    <property type="term" value="F:oxygen binding"/>
    <property type="evidence" value="ECO:0007669"/>
    <property type="project" value="InterPro"/>
</dbReference>
<keyword evidence="1 6" id="KW-0813">Transport</keyword>
<evidence type="ECO:0000313" key="10">
    <source>
        <dbReference type="Proteomes" id="UP000747542"/>
    </source>
</evidence>
<feature type="region of interest" description="Disordered" evidence="7">
    <location>
        <begin position="1"/>
        <end position="26"/>
    </location>
</feature>
<dbReference type="GO" id="GO:0020037">
    <property type="term" value="F:heme binding"/>
    <property type="evidence" value="ECO:0007669"/>
    <property type="project" value="InterPro"/>
</dbReference>
<feature type="domain" description="Globin" evidence="8">
    <location>
        <begin position="33"/>
        <end position="166"/>
    </location>
</feature>
<evidence type="ECO:0000256" key="2">
    <source>
        <dbReference type="ARBA" id="ARBA00022617"/>
    </source>
</evidence>
<evidence type="ECO:0000256" key="6">
    <source>
        <dbReference type="RuleBase" id="RU000356"/>
    </source>
</evidence>
<evidence type="ECO:0000313" key="9">
    <source>
        <dbReference type="EMBL" id="KAG7164355.1"/>
    </source>
</evidence>
<organism evidence="9 10">
    <name type="scientific">Homarus americanus</name>
    <name type="common">American lobster</name>
    <dbReference type="NCBI Taxonomy" id="6706"/>
    <lineage>
        <taxon>Eukaryota</taxon>
        <taxon>Metazoa</taxon>
        <taxon>Ecdysozoa</taxon>
        <taxon>Arthropoda</taxon>
        <taxon>Crustacea</taxon>
        <taxon>Multicrustacea</taxon>
        <taxon>Malacostraca</taxon>
        <taxon>Eumalacostraca</taxon>
        <taxon>Eucarida</taxon>
        <taxon>Decapoda</taxon>
        <taxon>Pleocyemata</taxon>
        <taxon>Astacidea</taxon>
        <taxon>Nephropoidea</taxon>
        <taxon>Nephropidae</taxon>
        <taxon>Homarus</taxon>
    </lineage>
</organism>
<evidence type="ECO:0000256" key="5">
    <source>
        <dbReference type="ARBA" id="ARBA00023004"/>
    </source>
</evidence>
<dbReference type="InterPro" id="IPR012292">
    <property type="entry name" value="Globin/Proto"/>
</dbReference>
<dbReference type="PRINTS" id="PR00188">
    <property type="entry name" value="PLANTGLOBIN"/>
</dbReference>
<keyword evidence="10" id="KW-1185">Reference proteome</keyword>
<comment type="caution">
    <text evidence="9">The sequence shown here is derived from an EMBL/GenBank/DDBJ whole genome shotgun (WGS) entry which is preliminary data.</text>
</comment>
<dbReference type="InterPro" id="IPR000971">
    <property type="entry name" value="Globin"/>
</dbReference>
<keyword evidence="3 6" id="KW-0561">Oxygen transport</keyword>
<dbReference type="EMBL" id="JAHLQT010025476">
    <property type="protein sequence ID" value="KAG7164355.1"/>
    <property type="molecule type" value="Genomic_DNA"/>
</dbReference>
<evidence type="ECO:0000256" key="7">
    <source>
        <dbReference type="SAM" id="MobiDB-lite"/>
    </source>
</evidence>
<dbReference type="PANTHER" id="PTHR47217:SF1">
    <property type="entry name" value="GLOBIN-LIKE PROTEIN"/>
    <property type="match status" value="1"/>
</dbReference>
<comment type="similarity">
    <text evidence="6">Belongs to the globin family.</text>
</comment>
<evidence type="ECO:0000259" key="8">
    <source>
        <dbReference type="PROSITE" id="PS01033"/>
    </source>
</evidence>
<protein>
    <submittedName>
        <fullName evidence="9">Globin-like</fullName>
    </submittedName>
</protein>
<dbReference type="SUPFAM" id="SSF46458">
    <property type="entry name" value="Globin-like"/>
    <property type="match status" value="1"/>
</dbReference>
<dbReference type="InterPro" id="IPR009050">
    <property type="entry name" value="Globin-like_sf"/>
</dbReference>
<sequence length="173" mass="19217">MTVAGVREAGVDRKDGGRAQCDMGADVPNPTTGLTLRHRTAMVRTWDLVRPDLKTHGIYFFLRLFREEPQLKTRFKGFMNKTEDQLRENKRLAAHGTTVLTAITSMVDNLDDVGVLVELLQTTGLLAPVLLNYLRDNLGSAWTSVADEAWAKALKVIMSVIVSGYDITEPNQS</sequence>
<proteinExistence type="inferred from homology"/>
<evidence type="ECO:0000256" key="1">
    <source>
        <dbReference type="ARBA" id="ARBA00022448"/>
    </source>
</evidence>
<dbReference type="CDD" id="cd01040">
    <property type="entry name" value="Mb-like"/>
    <property type="match status" value="1"/>
</dbReference>
<dbReference type="PROSITE" id="PS01033">
    <property type="entry name" value="GLOBIN"/>
    <property type="match status" value="1"/>
</dbReference>
<dbReference type="PANTHER" id="PTHR47217">
    <property type="entry name" value="GLOBIN-LIKE PROTEIN"/>
    <property type="match status" value="1"/>
</dbReference>
<dbReference type="AlphaFoldDB" id="A0A8J5JUL0"/>
<reference evidence="9" key="1">
    <citation type="journal article" date="2021" name="Sci. Adv.">
        <title>The American lobster genome reveals insights on longevity, neural, and immune adaptations.</title>
        <authorList>
            <person name="Polinski J.M."/>
            <person name="Zimin A.V."/>
            <person name="Clark K.F."/>
            <person name="Kohn A.B."/>
            <person name="Sadowski N."/>
            <person name="Timp W."/>
            <person name="Ptitsyn A."/>
            <person name="Khanna P."/>
            <person name="Romanova D.Y."/>
            <person name="Williams P."/>
            <person name="Greenwood S.J."/>
            <person name="Moroz L.L."/>
            <person name="Walt D.R."/>
            <person name="Bodnar A.G."/>
        </authorList>
    </citation>
    <scope>NUCLEOTIDE SEQUENCE</scope>
    <source>
        <strain evidence="9">GMGI-L3</strain>
    </source>
</reference>
<dbReference type="Proteomes" id="UP000747542">
    <property type="component" value="Unassembled WGS sequence"/>
</dbReference>
<keyword evidence="4" id="KW-0479">Metal-binding</keyword>
<accession>A0A8J5JUL0</accession>